<dbReference type="Pfam" id="PF00005">
    <property type="entry name" value="ABC_tran"/>
    <property type="match status" value="1"/>
</dbReference>
<feature type="domain" description="ABC transporter" evidence="4">
    <location>
        <begin position="4"/>
        <end position="229"/>
    </location>
</feature>
<evidence type="ECO:0000313" key="5">
    <source>
        <dbReference type="EMBL" id="ASJ17316.1"/>
    </source>
</evidence>
<dbReference type="PROSITE" id="PS00211">
    <property type="entry name" value="ABC_TRANSPORTER_1"/>
    <property type="match status" value="1"/>
</dbReference>
<evidence type="ECO:0000313" key="6">
    <source>
        <dbReference type="EMBL" id="CUX77947.1"/>
    </source>
</evidence>
<dbReference type="PANTHER" id="PTHR42939">
    <property type="entry name" value="ABC TRANSPORTER ATP-BINDING PROTEIN ALBC-RELATED"/>
    <property type="match status" value="1"/>
</dbReference>
<dbReference type="SUPFAM" id="SSF52540">
    <property type="entry name" value="P-loop containing nucleoside triphosphate hydrolases"/>
    <property type="match status" value="1"/>
</dbReference>
<organism evidence="6 7">
    <name type="scientific">Thermococcus chitonophagus</name>
    <dbReference type="NCBI Taxonomy" id="54262"/>
    <lineage>
        <taxon>Archaea</taxon>
        <taxon>Methanobacteriati</taxon>
        <taxon>Methanobacteriota</taxon>
        <taxon>Thermococci</taxon>
        <taxon>Thermococcales</taxon>
        <taxon>Thermococcaceae</taxon>
        <taxon>Thermococcus</taxon>
    </lineage>
</organism>
<dbReference type="GO" id="GO:0016887">
    <property type="term" value="F:ATP hydrolysis activity"/>
    <property type="evidence" value="ECO:0007669"/>
    <property type="project" value="InterPro"/>
</dbReference>
<dbReference type="GO" id="GO:0005524">
    <property type="term" value="F:ATP binding"/>
    <property type="evidence" value="ECO:0007669"/>
    <property type="project" value="UniProtKB-KW"/>
</dbReference>
<dbReference type="InterPro" id="IPR003593">
    <property type="entry name" value="AAA+_ATPase"/>
</dbReference>
<sequence length="234" mass="26476">MAIIEFEGVELGYNGRPVLKVKSLDIEEGITCLIGPNGSGKTTFLRGVSGILKPIKGKIKVYGYDLFSPEADNIRPKIGLLPENSSPYPDMTVIEYLKYWAEFYGTSMSSVKRVLEMFDLVKIKDKLCSALSQGQKRRVMLARIFLIKPKLLVLDEPTANLDPEVSYNLMKLIARMGREIPIIYSTHLLREVEHVFDRLLFIKNGKIVANYTRDDVEGMDLYEVYMKVSGGITE</sequence>
<reference evidence="7" key="1">
    <citation type="submission" date="2016-01" db="EMBL/GenBank/DDBJ databases">
        <authorList>
            <person name="Vorgias C.E."/>
        </authorList>
    </citation>
    <scope>NUCLEOTIDE SEQUENCE [LARGE SCALE GENOMIC DNA]</scope>
</reference>
<dbReference type="RefSeq" id="WP_068577629.1">
    <property type="nucleotide sequence ID" value="NZ_CP015193.1"/>
</dbReference>
<dbReference type="InterPro" id="IPR017871">
    <property type="entry name" value="ABC_transporter-like_CS"/>
</dbReference>
<dbReference type="AlphaFoldDB" id="A0A160VSD7"/>
<evidence type="ECO:0000256" key="1">
    <source>
        <dbReference type="ARBA" id="ARBA00022448"/>
    </source>
</evidence>
<reference evidence="6" key="2">
    <citation type="submission" date="2016-01" db="EMBL/GenBank/DDBJ databases">
        <authorList>
            <person name="Oliw E.H."/>
        </authorList>
    </citation>
    <scope>NUCLEOTIDE SEQUENCE</scope>
    <source>
        <strain evidence="6">1</strain>
    </source>
</reference>
<dbReference type="InterPro" id="IPR027417">
    <property type="entry name" value="P-loop_NTPase"/>
</dbReference>
<evidence type="ECO:0000256" key="2">
    <source>
        <dbReference type="ARBA" id="ARBA00022741"/>
    </source>
</evidence>
<dbReference type="KEGG" id="tch:CHITON_1168"/>
<dbReference type="InterPro" id="IPR003439">
    <property type="entry name" value="ABC_transporter-like_ATP-bd"/>
</dbReference>
<gene>
    <name evidence="5" type="ORF">A3L04_09665</name>
    <name evidence="6" type="ORF">CHITON_1168</name>
</gene>
<dbReference type="CDD" id="cd03230">
    <property type="entry name" value="ABC_DR_subfamily_A"/>
    <property type="match status" value="1"/>
</dbReference>
<dbReference type="GeneID" id="33322848"/>
<accession>A0A160VSD7</accession>
<dbReference type="PROSITE" id="PS50893">
    <property type="entry name" value="ABC_TRANSPORTER_2"/>
    <property type="match status" value="1"/>
</dbReference>
<dbReference type="Proteomes" id="UP000250189">
    <property type="component" value="Chromosome"/>
</dbReference>
<dbReference type="InterPro" id="IPR051782">
    <property type="entry name" value="ABC_Transporter_VariousFunc"/>
</dbReference>
<dbReference type="OrthoDB" id="44250at2157"/>
<dbReference type="EMBL" id="CP015193">
    <property type="protein sequence ID" value="ASJ17316.1"/>
    <property type="molecule type" value="Genomic_DNA"/>
</dbReference>
<evidence type="ECO:0000259" key="4">
    <source>
        <dbReference type="PROSITE" id="PS50893"/>
    </source>
</evidence>
<protein>
    <submittedName>
        <fullName evidence="6">ABC transporter, ATP-binding protein</fullName>
    </submittedName>
</protein>
<keyword evidence="3 6" id="KW-0067">ATP-binding</keyword>
<dbReference type="SMART" id="SM00382">
    <property type="entry name" value="AAA"/>
    <property type="match status" value="1"/>
</dbReference>
<proteinExistence type="predicted"/>
<dbReference type="Proteomes" id="UP000093069">
    <property type="component" value="Chromosome I"/>
</dbReference>
<keyword evidence="1" id="KW-0813">Transport</keyword>
<dbReference type="STRING" id="54262.CHITON_1168"/>
<evidence type="ECO:0000313" key="8">
    <source>
        <dbReference type="Proteomes" id="UP000250189"/>
    </source>
</evidence>
<name>A0A160VSD7_9EURY</name>
<dbReference type="EMBL" id="LN999010">
    <property type="protein sequence ID" value="CUX77947.1"/>
    <property type="molecule type" value="Genomic_DNA"/>
</dbReference>
<evidence type="ECO:0000313" key="7">
    <source>
        <dbReference type="Proteomes" id="UP000093069"/>
    </source>
</evidence>
<dbReference type="Gene3D" id="3.40.50.300">
    <property type="entry name" value="P-loop containing nucleotide triphosphate hydrolases"/>
    <property type="match status" value="1"/>
</dbReference>
<reference evidence="5 8" key="3">
    <citation type="submission" date="2016-04" db="EMBL/GenBank/DDBJ databases">
        <title>Complete genome sequence of Thermococcus chitonophagus type strain GC74.</title>
        <authorList>
            <person name="Oger P.M."/>
        </authorList>
    </citation>
    <scope>NUCLEOTIDE SEQUENCE [LARGE SCALE GENOMIC DNA]</scope>
    <source>
        <strain evidence="5 8">GC74</strain>
    </source>
</reference>
<keyword evidence="2" id="KW-0547">Nucleotide-binding</keyword>
<dbReference type="PANTHER" id="PTHR42939:SF1">
    <property type="entry name" value="ABC TRANSPORTER ATP-BINDING PROTEIN ALBC-RELATED"/>
    <property type="match status" value="1"/>
</dbReference>
<evidence type="ECO:0000256" key="3">
    <source>
        <dbReference type="ARBA" id="ARBA00022840"/>
    </source>
</evidence>
<keyword evidence="8" id="KW-1185">Reference proteome</keyword>